<dbReference type="Pfam" id="PF12833">
    <property type="entry name" value="HTH_18"/>
    <property type="match status" value="1"/>
</dbReference>
<keyword evidence="3" id="KW-0804">Transcription</keyword>
<dbReference type="SUPFAM" id="SSF46689">
    <property type="entry name" value="Homeodomain-like"/>
    <property type="match status" value="2"/>
</dbReference>
<dbReference type="RefSeq" id="WP_029565301.1">
    <property type="nucleotide sequence ID" value="NZ_JNVC02000001.1"/>
</dbReference>
<dbReference type="InterPro" id="IPR010499">
    <property type="entry name" value="AraC_E-bd"/>
</dbReference>
<dbReference type="Proteomes" id="UP000028549">
    <property type="component" value="Unassembled WGS sequence"/>
</dbReference>
<dbReference type="InterPro" id="IPR050959">
    <property type="entry name" value="MarA-like"/>
</dbReference>
<keyword evidence="1" id="KW-0805">Transcription regulation</keyword>
<dbReference type="PROSITE" id="PS01124">
    <property type="entry name" value="HTH_ARAC_FAMILY_2"/>
    <property type="match status" value="1"/>
</dbReference>
<evidence type="ECO:0000256" key="2">
    <source>
        <dbReference type="ARBA" id="ARBA00023125"/>
    </source>
</evidence>
<dbReference type="OrthoDB" id="9801123at2"/>
<dbReference type="InterPro" id="IPR009057">
    <property type="entry name" value="Homeodomain-like_sf"/>
</dbReference>
<evidence type="ECO:0000259" key="4">
    <source>
        <dbReference type="PROSITE" id="PS01124"/>
    </source>
</evidence>
<evidence type="ECO:0000256" key="3">
    <source>
        <dbReference type="ARBA" id="ARBA00023163"/>
    </source>
</evidence>
<dbReference type="AlphaFoldDB" id="A0A084H283"/>
<dbReference type="GO" id="GO:0043565">
    <property type="term" value="F:sequence-specific DNA binding"/>
    <property type="evidence" value="ECO:0007669"/>
    <property type="project" value="InterPro"/>
</dbReference>
<dbReference type="PANTHER" id="PTHR47504">
    <property type="entry name" value="RIGHT ORIGIN-BINDING PROTEIN"/>
    <property type="match status" value="1"/>
</dbReference>
<dbReference type="PROSITE" id="PS00041">
    <property type="entry name" value="HTH_ARAC_FAMILY_1"/>
    <property type="match status" value="1"/>
</dbReference>
<dbReference type="SUPFAM" id="SSF55136">
    <property type="entry name" value="Probable bacterial effector-binding domain"/>
    <property type="match status" value="1"/>
</dbReference>
<dbReference type="EMBL" id="JNVC02000001">
    <property type="protein sequence ID" value="KEZ53695.1"/>
    <property type="molecule type" value="Genomic_DNA"/>
</dbReference>
<protein>
    <submittedName>
        <fullName evidence="5">AraC family transcriptional regulator</fullName>
    </submittedName>
</protein>
<organism evidence="5 6">
    <name type="scientific">Metabacillus indicus</name>
    <name type="common">Bacillus indicus</name>
    <dbReference type="NCBI Taxonomy" id="246786"/>
    <lineage>
        <taxon>Bacteria</taxon>
        <taxon>Bacillati</taxon>
        <taxon>Bacillota</taxon>
        <taxon>Bacilli</taxon>
        <taxon>Bacillales</taxon>
        <taxon>Bacillaceae</taxon>
        <taxon>Metabacillus</taxon>
    </lineage>
</organism>
<dbReference type="PANTHER" id="PTHR47504:SF5">
    <property type="entry name" value="RIGHT ORIGIN-BINDING PROTEIN"/>
    <property type="match status" value="1"/>
</dbReference>
<dbReference type="InterPro" id="IPR029442">
    <property type="entry name" value="GyrI-like"/>
</dbReference>
<keyword evidence="2" id="KW-0238">DNA-binding</keyword>
<proteinExistence type="predicted"/>
<dbReference type="InterPro" id="IPR020449">
    <property type="entry name" value="Tscrpt_reg_AraC-type_HTH"/>
</dbReference>
<dbReference type="InterPro" id="IPR018062">
    <property type="entry name" value="HTH_AraC-typ_CS"/>
</dbReference>
<dbReference type="STRING" id="246786.GS18_0201600"/>
<evidence type="ECO:0000313" key="6">
    <source>
        <dbReference type="Proteomes" id="UP000028549"/>
    </source>
</evidence>
<dbReference type="SMART" id="SM00871">
    <property type="entry name" value="AraC_E_bind"/>
    <property type="match status" value="1"/>
</dbReference>
<keyword evidence="6" id="KW-1185">Reference proteome</keyword>
<dbReference type="GO" id="GO:0003700">
    <property type="term" value="F:DNA-binding transcription factor activity"/>
    <property type="evidence" value="ECO:0007669"/>
    <property type="project" value="InterPro"/>
</dbReference>
<sequence length="286" mass="32799">MEWLDRMNAALDYIEENLDKEIDYKMMARAACCSEYHFSRMFSSITGHSLSEYIRRRRMTLAAFELQKGDARIIDVAVKFGYGSSDAFTKAFKKLHGISPSQAREERVQLKAFPRLAFQLSIKGDTEMDYRIEHLDFELRLAGKSKPVKTSRAFKTIPGLWSAAKKDGFMQQLKDMAWEEPKCTLESLLGVCGKEAAIMDDEFDYFMGVRYDGKAPEGMEILTIPPSSWAVFPNIPEAWKRLYTEWVPTSGYELASLPCIECYYGPGHKPRHELWVPIVVNDKQGE</sequence>
<dbReference type="InterPro" id="IPR011256">
    <property type="entry name" value="Reg_factor_effector_dom_sf"/>
</dbReference>
<reference evidence="5 6" key="1">
    <citation type="journal article" date="2005" name="Int. J. Syst. Evol. Microbiol.">
        <title>Bacillus cibi sp. nov., isolated from jeotgal, a traditional Korean fermented seafood.</title>
        <authorList>
            <person name="Yoon J.H."/>
            <person name="Lee C.H."/>
            <person name="Oh T.K."/>
        </authorList>
    </citation>
    <scope>NUCLEOTIDE SEQUENCE [LARGE SCALE GENOMIC DNA]</scope>
    <source>
        <strain evidence="5 6">DSM 16189</strain>
    </source>
</reference>
<dbReference type="SMART" id="SM00342">
    <property type="entry name" value="HTH_ARAC"/>
    <property type="match status" value="1"/>
</dbReference>
<gene>
    <name evidence="5" type="ORF">GS18_0201600</name>
</gene>
<accession>A0A084H283</accession>
<feature type="domain" description="HTH araC/xylS-type" evidence="4">
    <location>
        <begin position="8"/>
        <end position="106"/>
    </location>
</feature>
<comment type="caution">
    <text evidence="5">The sequence shown here is derived from an EMBL/GenBank/DDBJ whole genome shotgun (WGS) entry which is preliminary data.</text>
</comment>
<evidence type="ECO:0000256" key="1">
    <source>
        <dbReference type="ARBA" id="ARBA00023015"/>
    </source>
</evidence>
<dbReference type="Gene3D" id="3.20.80.10">
    <property type="entry name" value="Regulatory factor, effector binding domain"/>
    <property type="match status" value="1"/>
</dbReference>
<evidence type="ECO:0000313" key="5">
    <source>
        <dbReference type="EMBL" id="KEZ53695.1"/>
    </source>
</evidence>
<dbReference type="PRINTS" id="PR00032">
    <property type="entry name" value="HTHARAC"/>
</dbReference>
<dbReference type="InterPro" id="IPR018060">
    <property type="entry name" value="HTH_AraC"/>
</dbReference>
<dbReference type="Gene3D" id="1.10.10.60">
    <property type="entry name" value="Homeodomain-like"/>
    <property type="match status" value="2"/>
</dbReference>
<dbReference type="Pfam" id="PF06445">
    <property type="entry name" value="GyrI-like"/>
    <property type="match status" value="1"/>
</dbReference>
<name>A0A084H283_METID</name>